<protein>
    <submittedName>
        <fullName evidence="1">Uncharacterized protein</fullName>
    </submittedName>
</protein>
<feature type="non-terminal residue" evidence="1">
    <location>
        <position position="146"/>
    </location>
</feature>
<gene>
    <name evidence="1" type="ORF">BV22DRAFT_1026204</name>
</gene>
<organism evidence="1 2">
    <name type="scientific">Leucogyrophana mollusca</name>
    <dbReference type="NCBI Taxonomy" id="85980"/>
    <lineage>
        <taxon>Eukaryota</taxon>
        <taxon>Fungi</taxon>
        <taxon>Dikarya</taxon>
        <taxon>Basidiomycota</taxon>
        <taxon>Agaricomycotina</taxon>
        <taxon>Agaricomycetes</taxon>
        <taxon>Agaricomycetidae</taxon>
        <taxon>Boletales</taxon>
        <taxon>Boletales incertae sedis</taxon>
        <taxon>Leucogyrophana</taxon>
    </lineage>
</organism>
<evidence type="ECO:0000313" key="2">
    <source>
        <dbReference type="Proteomes" id="UP000790709"/>
    </source>
</evidence>
<sequence length="146" mass="16504">MTESTSTTPVLTRPNNFELWLLRIEGKLRREKVLRVATGQDTKPSLSSSKSSKLEDDPELAWILRDEKVHGIITDSLSDALLIKTQGQTSAKDLFDKLKELHRKSNVATAYYSFEELITLQWDGSSGIKEHIAKFRTTESRLAGIK</sequence>
<keyword evidence="2" id="KW-1185">Reference proteome</keyword>
<dbReference type="Proteomes" id="UP000790709">
    <property type="component" value="Unassembled WGS sequence"/>
</dbReference>
<reference evidence="1" key="1">
    <citation type="journal article" date="2021" name="New Phytol.">
        <title>Evolutionary innovations through gain and loss of genes in the ectomycorrhizal Boletales.</title>
        <authorList>
            <person name="Wu G."/>
            <person name="Miyauchi S."/>
            <person name="Morin E."/>
            <person name="Kuo A."/>
            <person name="Drula E."/>
            <person name="Varga T."/>
            <person name="Kohler A."/>
            <person name="Feng B."/>
            <person name="Cao Y."/>
            <person name="Lipzen A."/>
            <person name="Daum C."/>
            <person name="Hundley H."/>
            <person name="Pangilinan J."/>
            <person name="Johnson J."/>
            <person name="Barry K."/>
            <person name="LaButti K."/>
            <person name="Ng V."/>
            <person name="Ahrendt S."/>
            <person name="Min B."/>
            <person name="Choi I.G."/>
            <person name="Park H."/>
            <person name="Plett J.M."/>
            <person name="Magnuson J."/>
            <person name="Spatafora J.W."/>
            <person name="Nagy L.G."/>
            <person name="Henrissat B."/>
            <person name="Grigoriev I.V."/>
            <person name="Yang Z.L."/>
            <person name="Xu J."/>
            <person name="Martin F.M."/>
        </authorList>
    </citation>
    <scope>NUCLEOTIDE SEQUENCE</scope>
    <source>
        <strain evidence="1">KUC20120723A-06</strain>
    </source>
</reference>
<name>A0ACB8AYJ9_9AGAM</name>
<evidence type="ECO:0000313" key="1">
    <source>
        <dbReference type="EMBL" id="KAH7917507.1"/>
    </source>
</evidence>
<dbReference type="EMBL" id="MU267037">
    <property type="protein sequence ID" value="KAH7917507.1"/>
    <property type="molecule type" value="Genomic_DNA"/>
</dbReference>
<accession>A0ACB8AYJ9</accession>
<proteinExistence type="predicted"/>
<comment type="caution">
    <text evidence="1">The sequence shown here is derived from an EMBL/GenBank/DDBJ whole genome shotgun (WGS) entry which is preliminary data.</text>
</comment>